<reference evidence="2 3" key="1">
    <citation type="submission" date="2014-12" db="EMBL/GenBank/DDBJ databases">
        <title>Mercury Reductase activity and rhizosphere competence traits in the genome of root associated Photobacterium halotolerans MELD1.</title>
        <authorList>
            <person name="Mathew D.C."/>
            <person name="Huang C.-C."/>
        </authorList>
    </citation>
    <scope>NUCLEOTIDE SEQUENCE [LARGE SCALE GENOMIC DNA]</scope>
    <source>
        <strain evidence="2 3">MELD1</strain>
    </source>
</reference>
<dbReference type="EMBL" id="JWYV01000052">
    <property type="protein sequence ID" value="KKC97815.1"/>
    <property type="molecule type" value="Genomic_DNA"/>
</dbReference>
<keyword evidence="1" id="KW-1133">Transmembrane helix</keyword>
<dbReference type="RefSeq" id="WP_046222653.1">
    <property type="nucleotide sequence ID" value="NZ_JWYV01000052.1"/>
</dbReference>
<dbReference type="AlphaFoldDB" id="A0A0F5V6J9"/>
<feature type="transmembrane region" description="Helical" evidence="1">
    <location>
        <begin position="82"/>
        <end position="103"/>
    </location>
</feature>
<evidence type="ECO:0000256" key="1">
    <source>
        <dbReference type="SAM" id="Phobius"/>
    </source>
</evidence>
<feature type="transmembrane region" description="Helical" evidence="1">
    <location>
        <begin position="137"/>
        <end position="170"/>
    </location>
</feature>
<comment type="caution">
    <text evidence="2">The sequence shown here is derived from an EMBL/GenBank/DDBJ whole genome shotgun (WGS) entry which is preliminary data.</text>
</comment>
<name>A0A0F5V6J9_9GAMM</name>
<sequence length="296" mass="34373">MDAVTRPLTKAQVPTETEVKDLYEKITSDPDKIEWEVIVFQQPYPSRRKYYIMLMTLISNFIIFFVILTAESFDFIKTITNVFTWEIFGWITFLSLTIGKITLFPRFRHHYILSRYGLITESHVHSSKTGNAILRKLLAVAAVGSLAAVFIIGPSALVGFAGLGVTWLVLSGTNLDKYMLSQRVSKHEDIFFLREHNDYDEPRDYFLIHHRYCSFNETEEREIEFIEYDFFATSIFCEKGKKKFIIDKLNDYHPYGNIPSEKIDLFSGAVRFFPPEDVIELEAKTSPHRDDAEKCS</sequence>
<dbReference type="PATRIC" id="fig|265726.11.peg.3913"/>
<accession>A0A0F5V6J9</accession>
<dbReference type="Proteomes" id="UP000033633">
    <property type="component" value="Unassembled WGS sequence"/>
</dbReference>
<feature type="transmembrane region" description="Helical" evidence="1">
    <location>
        <begin position="50"/>
        <end position="70"/>
    </location>
</feature>
<protein>
    <submittedName>
        <fullName evidence="2">Uncharacterized protein</fullName>
    </submittedName>
</protein>
<gene>
    <name evidence="2" type="ORF">KY46_21870</name>
</gene>
<dbReference type="OrthoDB" id="5816680at2"/>
<organism evidence="2 3">
    <name type="scientific">Photobacterium halotolerans</name>
    <dbReference type="NCBI Taxonomy" id="265726"/>
    <lineage>
        <taxon>Bacteria</taxon>
        <taxon>Pseudomonadati</taxon>
        <taxon>Pseudomonadota</taxon>
        <taxon>Gammaproteobacteria</taxon>
        <taxon>Vibrionales</taxon>
        <taxon>Vibrionaceae</taxon>
        <taxon>Photobacterium</taxon>
    </lineage>
</organism>
<keyword evidence="1" id="KW-0472">Membrane</keyword>
<keyword evidence="1" id="KW-0812">Transmembrane</keyword>
<evidence type="ECO:0000313" key="3">
    <source>
        <dbReference type="Proteomes" id="UP000033633"/>
    </source>
</evidence>
<keyword evidence="3" id="KW-1185">Reference proteome</keyword>
<proteinExistence type="predicted"/>
<evidence type="ECO:0000313" key="2">
    <source>
        <dbReference type="EMBL" id="KKC97815.1"/>
    </source>
</evidence>